<organism evidence="1 2">
    <name type="scientific">Lepeophtheirus salmonis</name>
    <name type="common">Salmon louse</name>
    <name type="synonym">Caligus salmonis</name>
    <dbReference type="NCBI Taxonomy" id="72036"/>
    <lineage>
        <taxon>Eukaryota</taxon>
        <taxon>Metazoa</taxon>
        <taxon>Ecdysozoa</taxon>
        <taxon>Arthropoda</taxon>
        <taxon>Crustacea</taxon>
        <taxon>Multicrustacea</taxon>
        <taxon>Hexanauplia</taxon>
        <taxon>Copepoda</taxon>
        <taxon>Siphonostomatoida</taxon>
        <taxon>Caligidae</taxon>
        <taxon>Lepeophtheirus</taxon>
    </lineage>
</organism>
<evidence type="ECO:0000313" key="1">
    <source>
        <dbReference type="EMBL" id="CAF3016444.1"/>
    </source>
</evidence>
<accession>A0A7R8D3F2</accession>
<reference evidence="1" key="1">
    <citation type="submission" date="2021-02" db="EMBL/GenBank/DDBJ databases">
        <authorList>
            <person name="Bekaert M."/>
        </authorList>
    </citation>
    <scope>NUCLEOTIDE SEQUENCE</scope>
    <source>
        <strain evidence="1">IoA-00</strain>
    </source>
</reference>
<protein>
    <submittedName>
        <fullName evidence="1">(salmon louse) hypothetical protein</fullName>
    </submittedName>
</protein>
<sequence length="123" mass="14058">MFDTIFEVCAFVARIAELQPGSLLALGHDWRTSTWILYKEIEKIHNLKEKKYKYANDLHHSTSVLDWKLCELSISNPRWLQHTAYFLNGLGDGMEGSGRQLNRQLGLRRLKKDAVPSLGATEG</sequence>
<evidence type="ECO:0000313" key="2">
    <source>
        <dbReference type="Proteomes" id="UP000675881"/>
    </source>
</evidence>
<gene>
    <name evidence="1" type="ORF">LSAA_13850</name>
</gene>
<name>A0A7R8D3F2_LEPSM</name>
<dbReference type="Proteomes" id="UP000675881">
    <property type="component" value="Chromosome 8"/>
</dbReference>
<dbReference type="AlphaFoldDB" id="A0A7R8D3F2"/>
<keyword evidence="2" id="KW-1185">Reference proteome</keyword>
<proteinExistence type="predicted"/>
<dbReference type="EMBL" id="HG994587">
    <property type="protein sequence ID" value="CAF3016444.1"/>
    <property type="molecule type" value="Genomic_DNA"/>
</dbReference>